<comment type="similarity">
    <text evidence="2 3">Belongs to the peptidase M14 family.</text>
</comment>
<evidence type="ECO:0000313" key="7">
    <source>
        <dbReference type="EMBL" id="GJQ15748.1"/>
    </source>
</evidence>
<keyword evidence="8" id="KW-1185">Reference proteome</keyword>
<protein>
    <recommendedName>
        <fullName evidence="6">Peptidase M14 domain-containing protein</fullName>
    </recommendedName>
</protein>
<feature type="domain" description="Peptidase M14" evidence="6">
    <location>
        <begin position="30"/>
        <end position="315"/>
    </location>
</feature>
<keyword evidence="5" id="KW-0732">Signal</keyword>
<accession>A0A9C7Q3B8</accession>
<dbReference type="EMBL" id="BQMJ01000074">
    <property type="protein sequence ID" value="GJQ15748.1"/>
    <property type="molecule type" value="Genomic_DNA"/>
</dbReference>
<dbReference type="CDD" id="cd00596">
    <property type="entry name" value="Peptidase_M14_like"/>
    <property type="match status" value="1"/>
</dbReference>
<dbReference type="PROSITE" id="PS52035">
    <property type="entry name" value="PEPTIDASE_M14"/>
    <property type="match status" value="1"/>
</dbReference>
<dbReference type="SUPFAM" id="SSF53187">
    <property type="entry name" value="Zn-dependent exopeptidases"/>
    <property type="match status" value="1"/>
</dbReference>
<dbReference type="InterPro" id="IPR000834">
    <property type="entry name" value="Peptidase_M14"/>
</dbReference>
<dbReference type="GO" id="GO:0006508">
    <property type="term" value="P:proteolysis"/>
    <property type="evidence" value="ECO:0007669"/>
    <property type="project" value="InterPro"/>
</dbReference>
<keyword evidence="4" id="KW-0812">Transmembrane</keyword>
<dbReference type="PANTHER" id="PTHR11705:SF138">
    <property type="entry name" value="PEPTIDASE M14 CARBOXYPEPTIDASE A DOMAIN-CONTAINING PROTEIN"/>
    <property type="match status" value="1"/>
</dbReference>
<dbReference type="SMART" id="SM00631">
    <property type="entry name" value="Zn_pept"/>
    <property type="match status" value="1"/>
</dbReference>
<dbReference type="GO" id="GO:0005615">
    <property type="term" value="C:extracellular space"/>
    <property type="evidence" value="ECO:0007669"/>
    <property type="project" value="TreeGrafter"/>
</dbReference>
<gene>
    <name evidence="7" type="ORF">GpartN1_g7539.t1</name>
</gene>
<dbReference type="OrthoDB" id="10249045at2759"/>
<feature type="chain" id="PRO_5038778045" description="Peptidase M14 domain-containing protein" evidence="5">
    <location>
        <begin position="21"/>
        <end position="669"/>
    </location>
</feature>
<proteinExistence type="inferred from homology"/>
<dbReference type="Pfam" id="PF00246">
    <property type="entry name" value="Peptidase_M14"/>
    <property type="match status" value="1"/>
</dbReference>
<keyword evidence="4" id="KW-0472">Membrane</keyword>
<comment type="caution">
    <text evidence="3">Lacks conserved residue(s) required for the propagation of feature annotation.</text>
</comment>
<dbReference type="AlphaFoldDB" id="A0A9C7Q3B8"/>
<sequence>MDKLLWWCWIVGSLLLPLYGHSIKLGDSIQYLSYDDIVKGLHELQQEYPDIVGLYSAQEAFQLPHVGRCGVQQEPCTIWIVELVNRTKKSSQQLAQLPEMIVSGELHGDEPVGTLSSFYFIKTLVEQSFRDPWLSMLLNTRIVTVIPMTNAVGYDHNVRGESEGMVELMDPNRDFPFDQDPDKCMKTVAGKALYSLFHHHLFQILLTFHGGTNVLGYEWGDTRHCHSTSCEPSPDDWIMHSIATKLQQVSGSAGIHEKPYIVGDMGSTVYPVKGGLEDWAYGASWSDASGYCLWKNDSRATNISNRCIAYLIETSSKKHPSESTLGHYDWPMIRNDSHSIQDGHIPRNIRLSLIAMELLKPFIYLIGWGGESLWSETGRLDDPYLVEYVRMHMMDGTWNERRSWNKSLMDEFSLVWWVGGGLIVDETWIEFATAKEDSHSLQGSTMKQQHSSSPWLDPFSNHTLSGYLFHDTINLTRILLQVGQGHPIYFRGLLSMDRYFWNGKAQSHWIQARNNHSWWGSIPGHVIHGQSYFVSDYYRIEWTRNESVYEIRKMDGDQLQWNIDEIYPNLLFTSSTWLLESSHFWSWLKWVLLAILLGPGTFPLLGCIGVGCLRLCGVRTTRVPGNYILQRIRNYWISKRRRGNRLSSYYAMESQQQEEEGLWTEEAIK</sequence>
<name>A0A9C7Q3B8_9RHOD</name>
<dbReference type="Proteomes" id="UP001061958">
    <property type="component" value="Unassembled WGS sequence"/>
</dbReference>
<evidence type="ECO:0000259" key="6">
    <source>
        <dbReference type="PROSITE" id="PS52035"/>
    </source>
</evidence>
<comment type="caution">
    <text evidence="7">The sequence shown here is derived from an EMBL/GenBank/DDBJ whole genome shotgun (WGS) entry which is preliminary data.</text>
</comment>
<evidence type="ECO:0000256" key="1">
    <source>
        <dbReference type="ARBA" id="ARBA00001947"/>
    </source>
</evidence>
<feature type="signal peptide" evidence="5">
    <location>
        <begin position="1"/>
        <end position="20"/>
    </location>
</feature>
<evidence type="ECO:0000256" key="3">
    <source>
        <dbReference type="PROSITE-ProRule" id="PRU01379"/>
    </source>
</evidence>
<evidence type="ECO:0000256" key="2">
    <source>
        <dbReference type="ARBA" id="ARBA00005988"/>
    </source>
</evidence>
<organism evidence="7 8">
    <name type="scientific">Galdieria partita</name>
    <dbReference type="NCBI Taxonomy" id="83374"/>
    <lineage>
        <taxon>Eukaryota</taxon>
        <taxon>Rhodophyta</taxon>
        <taxon>Bangiophyceae</taxon>
        <taxon>Galdieriales</taxon>
        <taxon>Galdieriaceae</taxon>
        <taxon>Galdieria</taxon>
    </lineage>
</organism>
<comment type="cofactor">
    <cofactor evidence="1">
        <name>Zn(2+)</name>
        <dbReference type="ChEBI" id="CHEBI:29105"/>
    </cofactor>
</comment>
<dbReference type="PANTHER" id="PTHR11705">
    <property type="entry name" value="PROTEASE FAMILY M14 CARBOXYPEPTIDASE A,B"/>
    <property type="match status" value="1"/>
</dbReference>
<dbReference type="GO" id="GO:0004181">
    <property type="term" value="F:metallocarboxypeptidase activity"/>
    <property type="evidence" value="ECO:0007669"/>
    <property type="project" value="InterPro"/>
</dbReference>
<keyword evidence="4" id="KW-1133">Transmembrane helix</keyword>
<reference evidence="7" key="2">
    <citation type="submission" date="2022-01" db="EMBL/GenBank/DDBJ databases">
        <authorList>
            <person name="Hirooka S."/>
            <person name="Miyagishima S.Y."/>
        </authorList>
    </citation>
    <scope>NUCLEOTIDE SEQUENCE</scope>
    <source>
        <strain evidence="7">NBRC 102759</strain>
    </source>
</reference>
<dbReference type="Gene3D" id="3.40.630.10">
    <property type="entry name" value="Zn peptidases"/>
    <property type="match status" value="1"/>
</dbReference>
<dbReference type="GO" id="GO:0008270">
    <property type="term" value="F:zinc ion binding"/>
    <property type="evidence" value="ECO:0007669"/>
    <property type="project" value="InterPro"/>
</dbReference>
<reference evidence="7" key="1">
    <citation type="journal article" date="2022" name="Proc. Natl. Acad. Sci. U.S.A.">
        <title>Life cycle and functional genomics of the unicellular red alga Galdieria for elucidating algal and plant evolution and industrial use.</title>
        <authorList>
            <person name="Hirooka S."/>
            <person name="Itabashi T."/>
            <person name="Ichinose T.M."/>
            <person name="Onuma R."/>
            <person name="Fujiwara T."/>
            <person name="Yamashita S."/>
            <person name="Jong L.W."/>
            <person name="Tomita R."/>
            <person name="Iwane A.H."/>
            <person name="Miyagishima S.Y."/>
        </authorList>
    </citation>
    <scope>NUCLEOTIDE SEQUENCE</scope>
    <source>
        <strain evidence="7">NBRC 102759</strain>
    </source>
</reference>
<evidence type="ECO:0000256" key="4">
    <source>
        <dbReference type="SAM" id="Phobius"/>
    </source>
</evidence>
<evidence type="ECO:0000313" key="8">
    <source>
        <dbReference type="Proteomes" id="UP001061958"/>
    </source>
</evidence>
<evidence type="ECO:0000256" key="5">
    <source>
        <dbReference type="SAM" id="SignalP"/>
    </source>
</evidence>
<feature type="transmembrane region" description="Helical" evidence="4">
    <location>
        <begin position="590"/>
        <end position="613"/>
    </location>
</feature>